<protein>
    <submittedName>
        <fullName evidence="2">Nucleotidyltransferase domain-containing protein</fullName>
    </submittedName>
</protein>
<dbReference type="Pfam" id="PF18765">
    <property type="entry name" value="Polbeta"/>
    <property type="match status" value="1"/>
</dbReference>
<dbReference type="AlphaFoldDB" id="A0A5D4SQ34"/>
<dbReference type="SUPFAM" id="SSF81301">
    <property type="entry name" value="Nucleotidyltransferase"/>
    <property type="match status" value="1"/>
</dbReference>
<dbReference type="RefSeq" id="WP_148949793.1">
    <property type="nucleotide sequence ID" value="NZ_VTES01000003.1"/>
</dbReference>
<dbReference type="InterPro" id="IPR043519">
    <property type="entry name" value="NT_sf"/>
</dbReference>
<dbReference type="PANTHER" id="PTHR43852:SF2">
    <property type="entry name" value="PROTEIN ADENYLYLTRANSFERASE MNTA"/>
    <property type="match status" value="1"/>
</dbReference>
<reference evidence="2 3" key="1">
    <citation type="submission" date="2019-08" db="EMBL/GenBank/DDBJ databases">
        <title>Bacillus genomes from the desert of Cuatro Cienegas, Coahuila.</title>
        <authorList>
            <person name="Olmedo-Alvarez G."/>
        </authorList>
    </citation>
    <scope>NUCLEOTIDE SEQUENCE [LARGE SCALE GENOMIC DNA]</scope>
    <source>
        <strain evidence="2 3">CH37_1T</strain>
    </source>
</reference>
<dbReference type="Gene3D" id="3.30.460.10">
    <property type="entry name" value="Beta Polymerase, domain 2"/>
    <property type="match status" value="1"/>
</dbReference>
<dbReference type="GO" id="GO:0016740">
    <property type="term" value="F:transferase activity"/>
    <property type="evidence" value="ECO:0007669"/>
    <property type="project" value="UniProtKB-KW"/>
</dbReference>
<accession>A0A5D4SQ34</accession>
<dbReference type="CDD" id="cd05403">
    <property type="entry name" value="NT_KNTase_like"/>
    <property type="match status" value="1"/>
</dbReference>
<evidence type="ECO:0000259" key="1">
    <source>
        <dbReference type="Pfam" id="PF18765"/>
    </source>
</evidence>
<dbReference type="Proteomes" id="UP000323732">
    <property type="component" value="Unassembled WGS sequence"/>
</dbReference>
<dbReference type="InterPro" id="IPR052930">
    <property type="entry name" value="TA_antitoxin_MntA"/>
</dbReference>
<gene>
    <name evidence="2" type="ORF">FZD47_10420</name>
</gene>
<sequence>MDAKTEQIIVNMLVERLSPFLIVLFGSFAKGTAHQGSDIDIGFLRDGKPLDLDSYDLFLLSQKIAAEIGKDVDLIDLHKASTVFQAQILHTGKVIYCNAEDKKARFEMVILKKYAKLNEERSPILKKIHESGIIYEK</sequence>
<evidence type="ECO:0000313" key="3">
    <source>
        <dbReference type="Proteomes" id="UP000323732"/>
    </source>
</evidence>
<name>A0A5D4SQ34_9BACI</name>
<dbReference type="EMBL" id="VTES01000003">
    <property type="protein sequence ID" value="TYS63916.1"/>
    <property type="molecule type" value="Genomic_DNA"/>
</dbReference>
<comment type="caution">
    <text evidence="2">The sequence shown here is derived from an EMBL/GenBank/DDBJ whole genome shotgun (WGS) entry which is preliminary data.</text>
</comment>
<keyword evidence="2" id="KW-0808">Transferase</keyword>
<organism evidence="2 3">
    <name type="scientific">Bacillus infantis</name>
    <dbReference type="NCBI Taxonomy" id="324767"/>
    <lineage>
        <taxon>Bacteria</taxon>
        <taxon>Bacillati</taxon>
        <taxon>Bacillota</taxon>
        <taxon>Bacilli</taxon>
        <taxon>Bacillales</taxon>
        <taxon>Bacillaceae</taxon>
        <taxon>Bacillus</taxon>
    </lineage>
</organism>
<evidence type="ECO:0000313" key="2">
    <source>
        <dbReference type="EMBL" id="TYS63916.1"/>
    </source>
</evidence>
<feature type="domain" description="Polymerase beta nucleotidyltransferase" evidence="1">
    <location>
        <begin position="9"/>
        <end position="100"/>
    </location>
</feature>
<dbReference type="NCBIfam" id="NF047752">
    <property type="entry name" value="MntA_antitoxin"/>
    <property type="match status" value="1"/>
</dbReference>
<proteinExistence type="predicted"/>
<dbReference type="InterPro" id="IPR041633">
    <property type="entry name" value="Polbeta"/>
</dbReference>
<dbReference type="PANTHER" id="PTHR43852">
    <property type="entry name" value="NUCLEOTIDYLTRANSFERASE"/>
    <property type="match status" value="1"/>
</dbReference>